<comment type="caution">
    <text evidence="11">The sequence shown here is derived from an EMBL/GenBank/DDBJ whole genome shotgun (WGS) entry which is preliminary data.</text>
</comment>
<dbReference type="EMBL" id="JAPTSV010000002">
    <property type="protein sequence ID" value="KAJ1530234.1"/>
    <property type="molecule type" value="Genomic_DNA"/>
</dbReference>
<feature type="compositionally biased region" description="Polar residues" evidence="8">
    <location>
        <begin position="117"/>
        <end position="127"/>
    </location>
</feature>
<protein>
    <recommendedName>
        <fullName evidence="1">RNA-directed DNA polymerase</fullName>
        <ecNumber evidence="1">2.7.7.49</ecNumber>
    </recommendedName>
</protein>
<dbReference type="Pfam" id="PF17921">
    <property type="entry name" value="Integrase_H2C2"/>
    <property type="match status" value="1"/>
</dbReference>
<dbReference type="InterPro" id="IPR000477">
    <property type="entry name" value="RT_dom"/>
</dbReference>
<dbReference type="InterPro" id="IPR043128">
    <property type="entry name" value="Rev_trsase/Diguanyl_cyclase"/>
</dbReference>
<accession>A0AAV7Y1V3</accession>
<evidence type="ECO:0000313" key="12">
    <source>
        <dbReference type="Proteomes" id="UP001075354"/>
    </source>
</evidence>
<dbReference type="PROSITE" id="PS50878">
    <property type="entry name" value="RT_POL"/>
    <property type="match status" value="1"/>
</dbReference>
<dbReference type="InterPro" id="IPR041588">
    <property type="entry name" value="Integrase_H2C2"/>
</dbReference>
<dbReference type="GO" id="GO:0003676">
    <property type="term" value="F:nucleic acid binding"/>
    <property type="evidence" value="ECO:0007669"/>
    <property type="project" value="InterPro"/>
</dbReference>
<feature type="region of interest" description="Disordered" evidence="8">
    <location>
        <begin position="108"/>
        <end position="130"/>
    </location>
</feature>
<evidence type="ECO:0000256" key="6">
    <source>
        <dbReference type="ARBA" id="ARBA00022801"/>
    </source>
</evidence>
<dbReference type="InterPro" id="IPR041373">
    <property type="entry name" value="RT_RNaseH"/>
</dbReference>
<evidence type="ECO:0000256" key="5">
    <source>
        <dbReference type="ARBA" id="ARBA00022759"/>
    </source>
</evidence>
<dbReference type="Gene3D" id="3.30.70.270">
    <property type="match status" value="1"/>
</dbReference>
<reference evidence="11" key="1">
    <citation type="submission" date="2022-12" db="EMBL/GenBank/DDBJ databases">
        <title>Chromosome-level genome assembly of the bean flower thrips Megalurothrips usitatus.</title>
        <authorList>
            <person name="Ma L."/>
            <person name="Liu Q."/>
            <person name="Li H."/>
            <person name="Cai W."/>
        </authorList>
    </citation>
    <scope>NUCLEOTIDE SEQUENCE</scope>
    <source>
        <strain evidence="11">Cailab_2022a</strain>
    </source>
</reference>
<dbReference type="InterPro" id="IPR001584">
    <property type="entry name" value="Integrase_cat-core"/>
</dbReference>
<dbReference type="Gene3D" id="3.30.420.10">
    <property type="entry name" value="Ribonuclease H-like superfamily/Ribonuclease H"/>
    <property type="match status" value="1"/>
</dbReference>
<dbReference type="GO" id="GO:0016787">
    <property type="term" value="F:hydrolase activity"/>
    <property type="evidence" value="ECO:0007669"/>
    <property type="project" value="UniProtKB-KW"/>
</dbReference>
<evidence type="ECO:0000259" key="10">
    <source>
        <dbReference type="PROSITE" id="PS50994"/>
    </source>
</evidence>
<feature type="region of interest" description="Disordered" evidence="8">
    <location>
        <begin position="606"/>
        <end position="708"/>
    </location>
</feature>
<dbReference type="Proteomes" id="UP001075354">
    <property type="component" value="Chromosome 2"/>
</dbReference>
<dbReference type="PANTHER" id="PTHR37984">
    <property type="entry name" value="PROTEIN CBG26694"/>
    <property type="match status" value="1"/>
</dbReference>
<keyword evidence="2" id="KW-0808">Transferase</keyword>
<name>A0AAV7Y1V3_9NEOP</name>
<dbReference type="GO" id="GO:0004519">
    <property type="term" value="F:endonuclease activity"/>
    <property type="evidence" value="ECO:0007669"/>
    <property type="project" value="UniProtKB-KW"/>
</dbReference>
<dbReference type="GO" id="GO:0042575">
    <property type="term" value="C:DNA polymerase complex"/>
    <property type="evidence" value="ECO:0007669"/>
    <property type="project" value="UniProtKB-ARBA"/>
</dbReference>
<dbReference type="SUPFAM" id="SSF53098">
    <property type="entry name" value="Ribonuclease H-like"/>
    <property type="match status" value="1"/>
</dbReference>
<keyword evidence="6" id="KW-0378">Hydrolase</keyword>
<dbReference type="FunFam" id="1.10.340.70:FF:000001">
    <property type="entry name" value="Retrovirus-related Pol polyprotein from transposon gypsy-like Protein"/>
    <property type="match status" value="1"/>
</dbReference>
<feature type="domain" description="Integrase catalytic" evidence="10">
    <location>
        <begin position="814"/>
        <end position="984"/>
    </location>
</feature>
<keyword evidence="12" id="KW-1185">Reference proteome</keyword>
<dbReference type="PROSITE" id="PS50994">
    <property type="entry name" value="INTEGRASE"/>
    <property type="match status" value="1"/>
</dbReference>
<dbReference type="InterPro" id="IPR043502">
    <property type="entry name" value="DNA/RNA_pol_sf"/>
</dbReference>
<feature type="domain" description="Reverse transcriptase" evidence="9">
    <location>
        <begin position="204"/>
        <end position="388"/>
    </location>
</feature>
<evidence type="ECO:0000313" key="11">
    <source>
        <dbReference type="EMBL" id="KAJ1530234.1"/>
    </source>
</evidence>
<evidence type="ECO:0000256" key="7">
    <source>
        <dbReference type="ARBA" id="ARBA00022918"/>
    </source>
</evidence>
<evidence type="ECO:0000256" key="8">
    <source>
        <dbReference type="SAM" id="MobiDB-lite"/>
    </source>
</evidence>
<dbReference type="Pfam" id="PF17917">
    <property type="entry name" value="RT_RNaseH"/>
    <property type="match status" value="1"/>
</dbReference>
<dbReference type="SUPFAM" id="SSF56672">
    <property type="entry name" value="DNA/RNA polymerases"/>
    <property type="match status" value="1"/>
</dbReference>
<evidence type="ECO:0000259" key="9">
    <source>
        <dbReference type="PROSITE" id="PS50878"/>
    </source>
</evidence>
<dbReference type="GO" id="GO:0003964">
    <property type="term" value="F:RNA-directed DNA polymerase activity"/>
    <property type="evidence" value="ECO:0007669"/>
    <property type="project" value="UniProtKB-KW"/>
</dbReference>
<proteinExistence type="predicted"/>
<evidence type="ECO:0000256" key="4">
    <source>
        <dbReference type="ARBA" id="ARBA00022722"/>
    </source>
</evidence>
<dbReference type="Pfam" id="PF00665">
    <property type="entry name" value="rve"/>
    <property type="match status" value="1"/>
</dbReference>
<dbReference type="Gene3D" id="3.10.10.10">
    <property type="entry name" value="HIV Type 1 Reverse Transcriptase, subunit A, domain 1"/>
    <property type="match status" value="1"/>
</dbReference>
<feature type="compositionally biased region" description="Acidic residues" evidence="8">
    <location>
        <begin position="684"/>
        <end position="695"/>
    </location>
</feature>
<keyword evidence="5" id="KW-0255">Endonuclease</keyword>
<dbReference type="CDD" id="cd09274">
    <property type="entry name" value="RNase_HI_RT_Ty3"/>
    <property type="match status" value="1"/>
</dbReference>
<sequence length="1104" mass="124161">MDVEATFNSRRRVSAITRTVIQPNEVRGVEYKISPLPIASAAVFTPRGTPSELLPLECIIEGDTGAIPVHNTSDVPLAVEPGDILGDILPEDIECAPKQISKFAFRNPTDTEEKPNQDQGVVCSTSKPPLPDINPALTKEQREQLEDLLQEYQDVFYQKGDPLRTTNILEVSLELKDDTLYYIPQYKLNPQQIQAANEEIQKLLRQNVVREEPSNYCLPLLVVPKATPPDTPQRWRVVLDARPLNRRLKTICFKGTPSEIYFKHLRNGKFFSQLDLVSSYQQLRVNKKSQQYLAFQHEGRSYVYLSLPFGVAHAGELFQYALNSALKGLLYKDLVTYVDDATVATKDFPRHLEVLSQVFQRFRKYVFTLNPEKCRFGYFEAKALGMIVTEGAIRPDPARLRPVEQLLSVTCKKRAKSVLAYFSFFRKFLPRFSARTAILAHAAHPQQKFAWSQQHADLVLELYNEIRTAVLRHFDENRPTRLLTDGSRAGIGSLLAQLDPTTRKWHPVAHYSRILSPAERNYSMTAIELLAIAASCTHFRHELLSLKSPCEVQTDCRALIYLKASKYLHPPIARLQLSLEGYPLTLKHVPGANHLAADALSRNPLPNDFKDSHIEPLPGEEYETDNTVSAVTRAQAASASPPGTAAGSAADAPLLTPARPQGTAASSQHGNGRASSPAPPEGSSEQDDSDAESDWDVPTGTEGDVPASRKYLSEVYALQQADPEIKSIIESLPSDPSTQEKFQIIDTVLYAVRGTQRLLYVPALLRKDVLQQSHEPAHFGKEKTLQSLSRYVYWPSMRKDCENFVASCTRCQTFKRKPQREGHLHSITAEHVNDKVCIDFKSAPLSSKGKKEILIYVDVFTRYVRLYACKGHTTDDAIKALRRAFLEAGIPRTIICDADPAFTSHDFKSFTDSTGCDLHVIPPNAHQANGLAEAFCKIAGERLALACQDLKKWDDDLLKLQLHINDSRSKSLDQTPFYLLHGYHPKTAKFQLLANHPASEDIALVRQAAQDALETSQARLQSRYNESRTLPEYVPGQEVWIFVQKKSTSSTPSKYAHKWREGRVTKIINPVTLEVSVQQRGMEVIKKVHINFVKPRVKRFNHLQ</sequence>
<dbReference type="InterPro" id="IPR036397">
    <property type="entry name" value="RNaseH_sf"/>
</dbReference>
<dbReference type="PANTHER" id="PTHR37984:SF5">
    <property type="entry name" value="PROTEIN NYNRIN-LIKE"/>
    <property type="match status" value="1"/>
</dbReference>
<organism evidence="11 12">
    <name type="scientific">Megalurothrips usitatus</name>
    <name type="common">bean blossom thrips</name>
    <dbReference type="NCBI Taxonomy" id="439358"/>
    <lineage>
        <taxon>Eukaryota</taxon>
        <taxon>Metazoa</taxon>
        <taxon>Ecdysozoa</taxon>
        <taxon>Arthropoda</taxon>
        <taxon>Hexapoda</taxon>
        <taxon>Insecta</taxon>
        <taxon>Pterygota</taxon>
        <taxon>Neoptera</taxon>
        <taxon>Paraneoptera</taxon>
        <taxon>Thysanoptera</taxon>
        <taxon>Terebrantia</taxon>
        <taxon>Thripoidea</taxon>
        <taxon>Thripidae</taxon>
        <taxon>Megalurothrips</taxon>
    </lineage>
</organism>
<keyword evidence="4" id="KW-0540">Nuclease</keyword>
<dbReference type="InterPro" id="IPR050951">
    <property type="entry name" value="Retrovirus_Pol_polyprotein"/>
</dbReference>
<dbReference type="Pfam" id="PF00078">
    <property type="entry name" value="RVT_1"/>
    <property type="match status" value="1"/>
</dbReference>
<gene>
    <name evidence="11" type="ORF">ONE63_005159</name>
</gene>
<feature type="compositionally biased region" description="Low complexity" evidence="8">
    <location>
        <begin position="634"/>
        <end position="653"/>
    </location>
</feature>
<evidence type="ECO:0000256" key="2">
    <source>
        <dbReference type="ARBA" id="ARBA00022679"/>
    </source>
</evidence>
<dbReference type="CDD" id="cd01647">
    <property type="entry name" value="RT_LTR"/>
    <property type="match status" value="1"/>
</dbReference>
<dbReference type="GO" id="GO:0015074">
    <property type="term" value="P:DNA integration"/>
    <property type="evidence" value="ECO:0007669"/>
    <property type="project" value="InterPro"/>
</dbReference>
<keyword evidence="3" id="KW-0548">Nucleotidyltransferase</keyword>
<keyword evidence="7" id="KW-0695">RNA-directed DNA polymerase</keyword>
<dbReference type="AlphaFoldDB" id="A0AAV7Y1V3"/>
<dbReference type="Gene3D" id="1.10.340.70">
    <property type="match status" value="1"/>
</dbReference>
<dbReference type="InterPro" id="IPR012337">
    <property type="entry name" value="RNaseH-like_sf"/>
</dbReference>
<evidence type="ECO:0000256" key="1">
    <source>
        <dbReference type="ARBA" id="ARBA00012493"/>
    </source>
</evidence>
<dbReference type="EC" id="2.7.7.49" evidence="1"/>
<evidence type="ECO:0000256" key="3">
    <source>
        <dbReference type="ARBA" id="ARBA00022695"/>
    </source>
</evidence>